<evidence type="ECO:0000313" key="2">
    <source>
        <dbReference type="Proteomes" id="UP000239010"/>
    </source>
</evidence>
<reference evidence="1 2" key="1">
    <citation type="submission" date="2017-11" db="EMBL/GenBank/DDBJ databases">
        <title>Genome sequence of Entomoplasma ellychniae ELCN-1 (ATCC 43707).</title>
        <authorList>
            <person name="Lo W.-S."/>
            <person name="Gasparich G.E."/>
            <person name="Kuo C.-H."/>
        </authorList>
    </citation>
    <scope>NUCLEOTIDE SEQUENCE [LARGE SCALE GENOMIC DNA]</scope>
    <source>
        <strain evidence="1 2">ELCN-1</strain>
    </source>
</reference>
<gene>
    <name evidence="1" type="ORF">EELLY_v1c04950</name>
</gene>
<sequence>MVSHIEDNFKHLNKKISIKFTDINRDFYVEGQVFG</sequence>
<dbReference type="EMBL" id="PHND01000001">
    <property type="protein sequence ID" value="PPE04815.1"/>
    <property type="molecule type" value="Genomic_DNA"/>
</dbReference>
<organism evidence="1 2">
    <name type="scientific">Entomoplasma ellychniae</name>
    <dbReference type="NCBI Taxonomy" id="2114"/>
    <lineage>
        <taxon>Bacteria</taxon>
        <taxon>Bacillati</taxon>
        <taxon>Mycoplasmatota</taxon>
        <taxon>Mollicutes</taxon>
        <taxon>Entomoplasmatales</taxon>
        <taxon>Entomoplasmataceae</taxon>
        <taxon>Entomoplasma</taxon>
    </lineage>
</organism>
<comment type="caution">
    <text evidence="1">The sequence shown here is derived from an EMBL/GenBank/DDBJ whole genome shotgun (WGS) entry which is preliminary data.</text>
</comment>
<protein>
    <submittedName>
        <fullName evidence="1">Uncharacterized protein</fullName>
    </submittedName>
</protein>
<dbReference type="AlphaFoldDB" id="A0A8E2UAW3"/>
<proteinExistence type="predicted"/>
<evidence type="ECO:0000313" key="1">
    <source>
        <dbReference type="EMBL" id="PPE04815.1"/>
    </source>
</evidence>
<keyword evidence="2" id="KW-1185">Reference proteome</keyword>
<name>A0A8E2UAW3_9MOLU</name>
<accession>A0A8E2UAW3</accession>
<dbReference type="Proteomes" id="UP000239010">
    <property type="component" value="Unassembled WGS sequence"/>
</dbReference>